<accession>A0ABY5LHT9</accession>
<proteinExistence type="predicted"/>
<organism evidence="2 3">
    <name type="scientific">Vibrio japonicus</name>
    <dbReference type="NCBI Taxonomy" id="1824638"/>
    <lineage>
        <taxon>Bacteria</taxon>
        <taxon>Pseudomonadati</taxon>
        <taxon>Pseudomonadota</taxon>
        <taxon>Gammaproteobacteria</taxon>
        <taxon>Vibrionales</taxon>
        <taxon>Vibrionaceae</taxon>
        <taxon>Vibrio</taxon>
    </lineage>
</organism>
<evidence type="ECO:0000313" key="2">
    <source>
        <dbReference type="EMBL" id="UUM31584.1"/>
    </source>
</evidence>
<name>A0ABY5LHT9_9VIBR</name>
<dbReference type="Proteomes" id="UP001058602">
    <property type="component" value="Chromosome 1"/>
</dbReference>
<keyword evidence="3" id="KW-1185">Reference proteome</keyword>
<reference evidence="2" key="1">
    <citation type="submission" date="2022-07" db="EMBL/GenBank/DDBJ databases">
        <title>Complete genome of Vibrio japonicus strain JCM 31412T and phylogenomic assessment of the Nereis clade of the genus Vibrio.</title>
        <authorList>
            <person name="Shlafstein M.D."/>
            <person name="Emsley S.A."/>
            <person name="Ushijima B."/>
            <person name="Videau P."/>
            <person name="Saw J.H."/>
        </authorList>
    </citation>
    <scope>NUCLEOTIDE SEQUENCE</scope>
    <source>
        <strain evidence="2">JCM 31412</strain>
    </source>
</reference>
<feature type="transmembrane region" description="Helical" evidence="1">
    <location>
        <begin position="60"/>
        <end position="76"/>
    </location>
</feature>
<keyword evidence="1" id="KW-0472">Membrane</keyword>
<dbReference type="EMBL" id="CP102096">
    <property type="protein sequence ID" value="UUM31584.1"/>
    <property type="molecule type" value="Genomic_DNA"/>
</dbReference>
<sequence length="314" mass="36809">MKRRFWGIFTTKAQPFSKWWQEFRSEVIVIPMEDPLDPIVSVDDKVLTVRTGYHNRRDTILIPLMLLFSFFSIYMLNDWLPDFESKQEYAHEMLEYVEQQRALRDPSYRTDDIEKRASALLNENGEVTWATYLRAKEIEGELGYFLTGFLLLCFFLLPSIAMWLIFFLKPRDAEVYFDRQRQIVYSWRHGRVGAAYFDKMGLIENQVGINIVLQFENKKQKGYRPMAIVGIDTGKLAFHTEADTTYPLAQILAFMDHGKEAVITVPSFKRKPAKLFWRVDPKPDNFEARVDAALKAEGDLVHHYQTHRPKGHAI</sequence>
<protein>
    <submittedName>
        <fullName evidence="2">Uncharacterized protein</fullName>
    </submittedName>
</protein>
<evidence type="ECO:0000256" key="1">
    <source>
        <dbReference type="SAM" id="Phobius"/>
    </source>
</evidence>
<gene>
    <name evidence="2" type="ORF">NP165_05480</name>
</gene>
<keyword evidence="1" id="KW-1133">Transmembrane helix</keyword>
<feature type="transmembrane region" description="Helical" evidence="1">
    <location>
        <begin position="142"/>
        <end position="168"/>
    </location>
</feature>
<dbReference type="RefSeq" id="WP_257085308.1">
    <property type="nucleotide sequence ID" value="NZ_CP102096.1"/>
</dbReference>
<evidence type="ECO:0000313" key="3">
    <source>
        <dbReference type="Proteomes" id="UP001058602"/>
    </source>
</evidence>
<keyword evidence="1" id="KW-0812">Transmembrane</keyword>